<dbReference type="InterPro" id="IPR009749">
    <property type="entry name" value="DUF1315"/>
</dbReference>
<dbReference type="AlphaFoldDB" id="A0A3E0H233"/>
<dbReference type="RefSeq" id="WP_245953060.1">
    <property type="nucleotide sequence ID" value="NZ_QUNR01000004.1"/>
</dbReference>
<dbReference type="Proteomes" id="UP000256774">
    <property type="component" value="Unassembled WGS sequence"/>
</dbReference>
<evidence type="ECO:0000313" key="1">
    <source>
        <dbReference type="EMBL" id="REH36926.1"/>
    </source>
</evidence>
<dbReference type="Pfam" id="PF07023">
    <property type="entry name" value="DUF1315"/>
    <property type="match status" value="1"/>
</dbReference>
<accession>A0A3E0H233</accession>
<proteinExistence type="predicted"/>
<keyword evidence="2" id="KW-1185">Reference proteome</keyword>
<gene>
    <name evidence="1" type="ORF">DFR26_2066</name>
</gene>
<protein>
    <recommendedName>
        <fullName evidence="3">DUF1315 family protein</fullName>
    </recommendedName>
</protein>
<comment type="caution">
    <text evidence="1">The sequence shown here is derived from an EMBL/GenBank/DDBJ whole genome shotgun (WGS) entry which is preliminary data.</text>
</comment>
<evidence type="ECO:0000313" key="2">
    <source>
        <dbReference type="Proteomes" id="UP000256774"/>
    </source>
</evidence>
<evidence type="ECO:0008006" key="3">
    <source>
        <dbReference type="Google" id="ProtNLM"/>
    </source>
</evidence>
<organism evidence="1 2">
    <name type="scientific">Paraperlucidibaca baekdonensis</name>
    <dbReference type="NCBI Taxonomy" id="748120"/>
    <lineage>
        <taxon>Bacteria</taxon>
        <taxon>Pseudomonadati</taxon>
        <taxon>Pseudomonadota</taxon>
        <taxon>Gammaproteobacteria</taxon>
        <taxon>Moraxellales</taxon>
        <taxon>Moraxellaceae</taxon>
        <taxon>Paraperlucidibaca</taxon>
    </lineage>
</organism>
<name>A0A3E0H233_9GAMM</name>
<dbReference type="EMBL" id="QUNR01000004">
    <property type="protein sequence ID" value="REH36926.1"/>
    <property type="molecule type" value="Genomic_DNA"/>
</dbReference>
<reference evidence="1 2" key="1">
    <citation type="submission" date="2018-08" db="EMBL/GenBank/DDBJ databases">
        <title>Genomic Encyclopedia of Type Strains, Phase IV (KMG-IV): sequencing the most valuable type-strain genomes for metagenomic binning, comparative biology and taxonomic classification.</title>
        <authorList>
            <person name="Goeker M."/>
        </authorList>
    </citation>
    <scope>NUCLEOTIDE SEQUENCE [LARGE SCALE GENOMIC DNA]</scope>
    <source>
        <strain evidence="1 2">DSM 26022</strain>
    </source>
</reference>
<sequence>MSDALLARMLDVLTPDIVANLKRAVELGKWPDGQRLSPEQLETCLQAVIVWEKQHLPTTEHSGYIHKAEKEGEVCDDPTAAEKPVKFLH</sequence>